<reference evidence="2" key="1">
    <citation type="journal article" date="2010" name="Nature">
        <title>The Amphimedon queenslandica genome and the evolution of animal complexity.</title>
        <authorList>
            <person name="Srivastava M."/>
            <person name="Simakov O."/>
            <person name="Chapman J."/>
            <person name="Fahey B."/>
            <person name="Gauthier M.E."/>
            <person name="Mitros T."/>
            <person name="Richards G.S."/>
            <person name="Conaco C."/>
            <person name="Dacre M."/>
            <person name="Hellsten U."/>
            <person name="Larroux C."/>
            <person name="Putnam N.H."/>
            <person name="Stanke M."/>
            <person name="Adamska M."/>
            <person name="Darling A."/>
            <person name="Degnan S.M."/>
            <person name="Oakley T.H."/>
            <person name="Plachetzki D.C."/>
            <person name="Zhai Y."/>
            <person name="Adamski M."/>
            <person name="Calcino A."/>
            <person name="Cummins S.F."/>
            <person name="Goodstein D.M."/>
            <person name="Harris C."/>
            <person name="Jackson D.J."/>
            <person name="Leys S.P."/>
            <person name="Shu S."/>
            <person name="Woodcroft B.J."/>
            <person name="Vervoort M."/>
            <person name="Kosik K.S."/>
            <person name="Manning G."/>
            <person name="Degnan B.M."/>
            <person name="Rokhsar D.S."/>
        </authorList>
    </citation>
    <scope>NUCLEOTIDE SEQUENCE [LARGE SCALE GENOMIC DNA]</scope>
</reference>
<dbReference type="KEGG" id="aqu:109589072"/>
<evidence type="ECO:0000313" key="2">
    <source>
        <dbReference type="Proteomes" id="UP000007879"/>
    </source>
</evidence>
<gene>
    <name evidence="1" type="primary">109589072</name>
</gene>
<dbReference type="Proteomes" id="UP000007879">
    <property type="component" value="Unassembled WGS sequence"/>
</dbReference>
<dbReference type="EnsemblMetazoa" id="Aqu2.1.11229_001">
    <property type="protein sequence ID" value="Aqu2.1.11229_001"/>
    <property type="gene ID" value="Aqu2.1.11229"/>
</dbReference>
<protein>
    <submittedName>
        <fullName evidence="1">Uncharacterized protein</fullName>
    </submittedName>
</protein>
<name>A0A1X7T9J9_AMPQE</name>
<dbReference type="AlphaFoldDB" id="A0A1X7T9J9"/>
<evidence type="ECO:0000313" key="1">
    <source>
        <dbReference type="EnsemblMetazoa" id="Aqu2.1.11229_001"/>
    </source>
</evidence>
<keyword evidence="2" id="KW-1185">Reference proteome</keyword>
<dbReference type="EnsemblMetazoa" id="XM_020005194.1">
    <property type="protein sequence ID" value="XP_019860753.1"/>
    <property type="gene ID" value="LOC109589072"/>
</dbReference>
<dbReference type="InParanoid" id="A0A1X7T9J9"/>
<proteinExistence type="predicted"/>
<reference evidence="1" key="2">
    <citation type="submission" date="2017-05" db="UniProtKB">
        <authorList>
            <consortium name="EnsemblMetazoa"/>
        </authorList>
    </citation>
    <scope>IDENTIFICATION</scope>
</reference>
<sequence length="147" mass="14580">MILNAGGKSVAKAAASRGAKRATKHVVTQGTKRLVTQGSKKVVAQGGKRLASQGTKQVVTQGVKQGIKSAATAATGVGLVADLAQAGLEYYGYEKEGKAVGATGNLASGALFGAAIAGPPGAAIGALGGFMIWGTGEFVGKFIEKSF</sequence>
<accession>A0A1X7T9J9</accession>
<organism evidence="1">
    <name type="scientific">Amphimedon queenslandica</name>
    <name type="common">Sponge</name>
    <dbReference type="NCBI Taxonomy" id="400682"/>
    <lineage>
        <taxon>Eukaryota</taxon>
        <taxon>Metazoa</taxon>
        <taxon>Porifera</taxon>
        <taxon>Demospongiae</taxon>
        <taxon>Heteroscleromorpha</taxon>
        <taxon>Haplosclerida</taxon>
        <taxon>Niphatidae</taxon>
        <taxon>Amphimedon</taxon>
    </lineage>
</organism>